<dbReference type="Gene3D" id="3.40.30.10">
    <property type="entry name" value="Glutaredoxin"/>
    <property type="match status" value="1"/>
</dbReference>
<dbReference type="GO" id="GO:0000931">
    <property type="term" value="C:gamma-tubulin ring complex"/>
    <property type="evidence" value="ECO:0007669"/>
    <property type="project" value="InterPro"/>
</dbReference>
<gene>
    <name evidence="6" type="ORF">KPH14_008104</name>
</gene>
<reference evidence="6" key="1">
    <citation type="submission" date="2021-08" db="EMBL/GenBank/DDBJ databases">
        <authorList>
            <person name="Misof B."/>
            <person name="Oliver O."/>
            <person name="Podsiadlowski L."/>
            <person name="Donath A."/>
            <person name="Peters R."/>
            <person name="Mayer C."/>
            <person name="Rust J."/>
            <person name="Gunkel S."/>
            <person name="Lesny P."/>
            <person name="Martin S."/>
            <person name="Oeyen J.P."/>
            <person name="Petersen M."/>
            <person name="Panagiotis P."/>
            <person name="Wilbrandt J."/>
            <person name="Tanja T."/>
        </authorList>
    </citation>
    <scope>NUCLEOTIDE SEQUENCE</scope>
    <source>
        <strain evidence="6">GBR_01_08_01A</strain>
        <tissue evidence="6">Thorax + abdomen</tissue>
    </source>
</reference>
<evidence type="ECO:0000256" key="3">
    <source>
        <dbReference type="ARBA" id="ARBA00022664"/>
    </source>
</evidence>
<comment type="similarity">
    <text evidence="2">Belongs to the DIM1 family.</text>
</comment>
<organism evidence="6 7">
    <name type="scientific">Odynerus spinipes</name>
    <dbReference type="NCBI Taxonomy" id="1348599"/>
    <lineage>
        <taxon>Eukaryota</taxon>
        <taxon>Metazoa</taxon>
        <taxon>Ecdysozoa</taxon>
        <taxon>Arthropoda</taxon>
        <taxon>Hexapoda</taxon>
        <taxon>Insecta</taxon>
        <taxon>Pterygota</taxon>
        <taxon>Neoptera</taxon>
        <taxon>Endopterygota</taxon>
        <taxon>Hymenoptera</taxon>
        <taxon>Apocrita</taxon>
        <taxon>Aculeata</taxon>
        <taxon>Vespoidea</taxon>
        <taxon>Vespidae</taxon>
        <taxon>Eumeninae</taxon>
        <taxon>Odynerus</taxon>
    </lineage>
</organism>
<dbReference type="GO" id="GO:0005681">
    <property type="term" value="C:spliceosomal complex"/>
    <property type="evidence" value="ECO:0007669"/>
    <property type="project" value="TreeGrafter"/>
</dbReference>
<evidence type="ECO:0000256" key="5">
    <source>
        <dbReference type="ARBA" id="ARBA00023242"/>
    </source>
</evidence>
<reference evidence="6" key="2">
    <citation type="journal article" date="2023" name="Commun. Biol.">
        <title>Intrasexual cuticular hydrocarbon dimorphism in a wasp sheds light on hydrocarbon biosynthesis genes in Hymenoptera.</title>
        <authorList>
            <person name="Moris V.C."/>
            <person name="Podsiadlowski L."/>
            <person name="Martin S."/>
            <person name="Oeyen J.P."/>
            <person name="Donath A."/>
            <person name="Petersen M."/>
            <person name="Wilbrandt J."/>
            <person name="Misof B."/>
            <person name="Liedtke D."/>
            <person name="Thamm M."/>
            <person name="Scheiner R."/>
            <person name="Schmitt T."/>
            <person name="Niehuis O."/>
        </authorList>
    </citation>
    <scope>NUCLEOTIDE SEQUENCE</scope>
    <source>
        <strain evidence="6">GBR_01_08_01A</strain>
    </source>
</reference>
<evidence type="ECO:0000313" key="6">
    <source>
        <dbReference type="EMBL" id="KAK2581331.1"/>
    </source>
</evidence>
<dbReference type="CDD" id="cd02954">
    <property type="entry name" value="DIM1"/>
    <property type="match status" value="1"/>
</dbReference>
<dbReference type="GO" id="GO:0033566">
    <property type="term" value="P:gamma-tubulin complex localization"/>
    <property type="evidence" value="ECO:0007669"/>
    <property type="project" value="InterPro"/>
</dbReference>
<keyword evidence="7" id="KW-1185">Reference proteome</keyword>
<dbReference type="AlphaFoldDB" id="A0AAD9RLI9"/>
<sequence>MSYMLSHLHNGWQVDQAILSEEDRVVVIRFGHDWDPTCMKMDEVLYNIAEKVKNFAVIYLVDITKVPDFNKMYELYDPCTVMFFFRNKHIMIDLGTEVLGKDEVWLFHQKIILQNIDINLFFTTNCVFIHKCVYVIRTKLSNTGDKEQNRASMPEPVHHQVNAARKTFQTLFQISKLLNTNLDPATLSICIRLCENGINPYALATVVKELQREAKAMNSAQADPTVSKSSLSK</sequence>
<dbReference type="Pfam" id="PF12554">
    <property type="entry name" value="MOZART1"/>
    <property type="match status" value="1"/>
</dbReference>
<dbReference type="GO" id="GO:0005682">
    <property type="term" value="C:U5 snRNP"/>
    <property type="evidence" value="ECO:0007669"/>
    <property type="project" value="TreeGrafter"/>
</dbReference>
<evidence type="ECO:0000256" key="2">
    <source>
        <dbReference type="ARBA" id="ARBA00008241"/>
    </source>
</evidence>
<protein>
    <recommendedName>
        <fullName evidence="8">Thioredoxin-like protein</fullName>
    </recommendedName>
</protein>
<proteinExistence type="inferred from homology"/>
<dbReference type="InterPro" id="IPR022214">
    <property type="entry name" value="MZT1"/>
</dbReference>
<accession>A0AAD9RLI9</accession>
<keyword evidence="3" id="KW-0507">mRNA processing</keyword>
<dbReference type="GO" id="GO:0000398">
    <property type="term" value="P:mRNA splicing, via spliceosome"/>
    <property type="evidence" value="ECO:0007669"/>
    <property type="project" value="InterPro"/>
</dbReference>
<dbReference type="PANTHER" id="PTHR12052">
    <property type="entry name" value="THIOREDOXIN-LIKE PROTEN 4A, 4B"/>
    <property type="match status" value="1"/>
</dbReference>
<dbReference type="EMBL" id="JAIFRP010000042">
    <property type="protein sequence ID" value="KAK2581331.1"/>
    <property type="molecule type" value="Genomic_DNA"/>
</dbReference>
<comment type="subcellular location">
    <subcellularLocation>
        <location evidence="1">Nucleus</location>
    </subcellularLocation>
</comment>
<dbReference type="SMART" id="SM01410">
    <property type="entry name" value="DIM1"/>
    <property type="match status" value="1"/>
</dbReference>
<dbReference type="InterPro" id="IPR004123">
    <property type="entry name" value="Dim1"/>
</dbReference>
<name>A0AAD9RLI9_9HYME</name>
<evidence type="ECO:0000256" key="4">
    <source>
        <dbReference type="ARBA" id="ARBA00023187"/>
    </source>
</evidence>
<dbReference type="SUPFAM" id="SSF52833">
    <property type="entry name" value="Thioredoxin-like"/>
    <property type="match status" value="1"/>
</dbReference>
<keyword evidence="4" id="KW-0508">mRNA splicing</keyword>
<evidence type="ECO:0000256" key="1">
    <source>
        <dbReference type="ARBA" id="ARBA00004123"/>
    </source>
</evidence>
<dbReference type="Pfam" id="PF02966">
    <property type="entry name" value="DIM1"/>
    <property type="match status" value="1"/>
</dbReference>
<dbReference type="InterPro" id="IPR036249">
    <property type="entry name" value="Thioredoxin-like_sf"/>
</dbReference>
<keyword evidence="5" id="KW-0539">Nucleus</keyword>
<comment type="caution">
    <text evidence="6">The sequence shown here is derived from an EMBL/GenBank/DDBJ whole genome shotgun (WGS) entry which is preliminary data.</text>
</comment>
<evidence type="ECO:0000313" key="7">
    <source>
        <dbReference type="Proteomes" id="UP001258017"/>
    </source>
</evidence>
<dbReference type="GO" id="GO:0046540">
    <property type="term" value="C:U4/U6 x U5 tri-snRNP complex"/>
    <property type="evidence" value="ECO:0007669"/>
    <property type="project" value="InterPro"/>
</dbReference>
<evidence type="ECO:0008006" key="8">
    <source>
        <dbReference type="Google" id="ProtNLM"/>
    </source>
</evidence>
<dbReference type="Proteomes" id="UP001258017">
    <property type="component" value="Unassembled WGS sequence"/>
</dbReference>
<dbReference type="PANTHER" id="PTHR12052:SF5">
    <property type="entry name" value="THIOREDOXIN-LIKE PROTEIN 4A"/>
    <property type="match status" value="1"/>
</dbReference>